<accession>A0AAW7YQ25</accession>
<dbReference type="PANTHER" id="PTHR43479">
    <property type="entry name" value="ACREF/ENVCD OPERON REPRESSOR-RELATED"/>
    <property type="match status" value="1"/>
</dbReference>
<protein>
    <submittedName>
        <fullName evidence="4">TetR/AcrR family transcriptional regulator</fullName>
    </submittedName>
</protein>
<evidence type="ECO:0000256" key="1">
    <source>
        <dbReference type="ARBA" id="ARBA00023125"/>
    </source>
</evidence>
<dbReference type="Gene3D" id="1.10.357.10">
    <property type="entry name" value="Tetracycline Repressor, domain 2"/>
    <property type="match status" value="1"/>
</dbReference>
<dbReference type="SUPFAM" id="SSF46689">
    <property type="entry name" value="Homeodomain-like"/>
    <property type="match status" value="1"/>
</dbReference>
<dbReference type="RefSeq" id="WP_017636604.1">
    <property type="nucleotide sequence ID" value="NZ_JAUOQO010000001.1"/>
</dbReference>
<feature type="DNA-binding region" description="H-T-H motif" evidence="2">
    <location>
        <begin position="29"/>
        <end position="48"/>
    </location>
</feature>
<dbReference type="InterPro" id="IPR001647">
    <property type="entry name" value="HTH_TetR"/>
</dbReference>
<gene>
    <name evidence="4" type="ORF">Q4528_01060</name>
</gene>
<evidence type="ECO:0000313" key="5">
    <source>
        <dbReference type="Proteomes" id="UP001170310"/>
    </source>
</evidence>
<proteinExistence type="predicted"/>
<evidence type="ECO:0000256" key="2">
    <source>
        <dbReference type="PROSITE-ProRule" id="PRU00335"/>
    </source>
</evidence>
<dbReference type="AlphaFoldDB" id="A0AAW7YQ25"/>
<dbReference type="InterPro" id="IPR009057">
    <property type="entry name" value="Homeodomain-like_sf"/>
</dbReference>
<keyword evidence="5" id="KW-1185">Reference proteome</keyword>
<dbReference type="Pfam" id="PF00440">
    <property type="entry name" value="TetR_N"/>
    <property type="match status" value="1"/>
</dbReference>
<name>A0AAW7YQ25_9STAP</name>
<dbReference type="Proteomes" id="UP001170310">
    <property type="component" value="Unassembled WGS sequence"/>
</dbReference>
<keyword evidence="1 2" id="KW-0238">DNA-binding</keyword>
<dbReference type="GeneID" id="72469376"/>
<reference evidence="4" key="1">
    <citation type="submission" date="2023-07" db="EMBL/GenBank/DDBJ databases">
        <title>Genome content predicts the carbon catabolic preferences of heterotrophic bacteria.</title>
        <authorList>
            <person name="Gralka M."/>
        </authorList>
    </citation>
    <scope>NUCLEOTIDE SEQUENCE</scope>
    <source>
        <strain evidence="4">E2R20</strain>
    </source>
</reference>
<dbReference type="PROSITE" id="PS50977">
    <property type="entry name" value="HTH_TETR_2"/>
    <property type="match status" value="1"/>
</dbReference>
<dbReference type="PROSITE" id="PS01081">
    <property type="entry name" value="HTH_TETR_1"/>
    <property type="match status" value="1"/>
</dbReference>
<organism evidence="4 5">
    <name type="scientific">Staphylococcus pasteuri_A</name>
    <dbReference type="NCBI Taxonomy" id="3062664"/>
    <lineage>
        <taxon>Bacteria</taxon>
        <taxon>Bacillati</taxon>
        <taxon>Bacillota</taxon>
        <taxon>Bacilli</taxon>
        <taxon>Bacillales</taxon>
        <taxon>Staphylococcaceae</taxon>
        <taxon>Staphylococcus</taxon>
    </lineage>
</organism>
<sequence>MRKDALENRQRIEKKAIELFNQHGVQEVSMNRIAKDLNIGMGTLYRHFKDKSALCATIIAHDFTDIINEMYEVKNKNSDKQLIFSDSLDIFLTFKSNNSELLHCIEDTTDKNDFYNSDIYLQLFKFYYEVLGNNTSTPWTTFKVDMLLKSLSTNSFELQKEKRGLSNESIRDYLIKLYITDEVATNG</sequence>
<dbReference type="InterPro" id="IPR023772">
    <property type="entry name" value="DNA-bd_HTH_TetR-type_CS"/>
</dbReference>
<dbReference type="PANTHER" id="PTHR43479:SF11">
    <property type="entry name" value="ACREF_ENVCD OPERON REPRESSOR-RELATED"/>
    <property type="match status" value="1"/>
</dbReference>
<dbReference type="EMBL" id="JAUOQO010000001">
    <property type="protein sequence ID" value="MDO6572741.1"/>
    <property type="molecule type" value="Genomic_DNA"/>
</dbReference>
<dbReference type="InterPro" id="IPR050624">
    <property type="entry name" value="HTH-type_Tx_Regulator"/>
</dbReference>
<dbReference type="GO" id="GO:0003677">
    <property type="term" value="F:DNA binding"/>
    <property type="evidence" value="ECO:0007669"/>
    <property type="project" value="UniProtKB-UniRule"/>
</dbReference>
<feature type="domain" description="HTH tetR-type" evidence="3">
    <location>
        <begin position="6"/>
        <end position="66"/>
    </location>
</feature>
<dbReference type="PRINTS" id="PR00455">
    <property type="entry name" value="HTHTETR"/>
</dbReference>
<evidence type="ECO:0000259" key="3">
    <source>
        <dbReference type="PROSITE" id="PS50977"/>
    </source>
</evidence>
<evidence type="ECO:0000313" key="4">
    <source>
        <dbReference type="EMBL" id="MDO6572741.1"/>
    </source>
</evidence>
<comment type="caution">
    <text evidence="4">The sequence shown here is derived from an EMBL/GenBank/DDBJ whole genome shotgun (WGS) entry which is preliminary data.</text>
</comment>